<dbReference type="Proteomes" id="UP000694892">
    <property type="component" value="Chromosome 1S"/>
</dbReference>
<dbReference type="EMBL" id="CM004467">
    <property type="protein sequence ID" value="OCT98177.1"/>
    <property type="molecule type" value="Genomic_DNA"/>
</dbReference>
<reference evidence="2" key="1">
    <citation type="journal article" date="2016" name="Nature">
        <title>Genome evolution in the allotetraploid frog Xenopus laevis.</title>
        <authorList>
            <person name="Session A.M."/>
            <person name="Uno Y."/>
            <person name="Kwon T."/>
            <person name="Chapman J.A."/>
            <person name="Toyoda A."/>
            <person name="Takahashi S."/>
            <person name="Fukui A."/>
            <person name="Hikosaka A."/>
            <person name="Suzuki A."/>
            <person name="Kondo M."/>
            <person name="van Heeringen S.J."/>
            <person name="Quigley I."/>
            <person name="Heinz S."/>
            <person name="Ogino H."/>
            <person name="Ochi H."/>
            <person name="Hellsten U."/>
            <person name="Lyons J.B."/>
            <person name="Simakov O."/>
            <person name="Putnam N."/>
            <person name="Stites J."/>
            <person name="Kuroki Y."/>
            <person name="Tanaka T."/>
            <person name="Michiue T."/>
            <person name="Watanabe M."/>
            <person name="Bogdanovic O."/>
            <person name="Lister R."/>
            <person name="Georgiou G."/>
            <person name="Paranjpe S.S."/>
            <person name="van Kruijsbergen I."/>
            <person name="Shu S."/>
            <person name="Carlson J."/>
            <person name="Kinoshita T."/>
            <person name="Ohta Y."/>
            <person name="Mawaribuchi S."/>
            <person name="Jenkins J."/>
            <person name="Grimwood J."/>
            <person name="Schmutz J."/>
            <person name="Mitros T."/>
            <person name="Mozaffari S.V."/>
            <person name="Suzuki Y."/>
            <person name="Haramoto Y."/>
            <person name="Yamamoto T.S."/>
            <person name="Takagi C."/>
            <person name="Heald R."/>
            <person name="Miller K."/>
            <person name="Haudenschild C."/>
            <person name="Kitzman J."/>
            <person name="Nakayama T."/>
            <person name="Izutsu Y."/>
            <person name="Robert J."/>
            <person name="Fortriede J."/>
            <person name="Burns K."/>
            <person name="Lotay V."/>
            <person name="Karimi K."/>
            <person name="Yasuoka Y."/>
            <person name="Dichmann D.S."/>
            <person name="Flajnik M.F."/>
            <person name="Houston D.W."/>
            <person name="Shendure J."/>
            <person name="DuPasquier L."/>
            <person name="Vize P.D."/>
            <person name="Zorn A.M."/>
            <person name="Ito M."/>
            <person name="Marcotte E.M."/>
            <person name="Wallingford J.B."/>
            <person name="Ito Y."/>
            <person name="Asashima M."/>
            <person name="Ueno N."/>
            <person name="Matsuda Y."/>
            <person name="Veenstra G.J."/>
            <person name="Fujiyama A."/>
            <person name="Harland R.M."/>
            <person name="Taira M."/>
            <person name="Rokhsar D.S."/>
        </authorList>
    </citation>
    <scope>NUCLEOTIDE SEQUENCE [LARGE SCALE GENOMIC DNA]</scope>
    <source>
        <strain evidence="2">J</strain>
    </source>
</reference>
<gene>
    <name evidence="1" type="ORF">XELAEV_18010407mg</name>
</gene>
<dbReference type="AlphaFoldDB" id="A0A974I1A7"/>
<evidence type="ECO:0000313" key="2">
    <source>
        <dbReference type="Proteomes" id="UP000694892"/>
    </source>
</evidence>
<sequence>MMYEQSSAGQHPLHPVYCNDPAGCVCVQTHQAEIITVAPRLGLEHWHQDTLHTDTGHILYPVTWNNMA</sequence>
<accession>A0A974I1A7</accession>
<evidence type="ECO:0000313" key="1">
    <source>
        <dbReference type="EMBL" id="OCT98177.1"/>
    </source>
</evidence>
<name>A0A974I1A7_XENLA</name>
<protein>
    <submittedName>
        <fullName evidence="1">Uncharacterized protein</fullName>
    </submittedName>
</protein>
<proteinExistence type="predicted"/>
<organism evidence="1 2">
    <name type="scientific">Xenopus laevis</name>
    <name type="common">African clawed frog</name>
    <dbReference type="NCBI Taxonomy" id="8355"/>
    <lineage>
        <taxon>Eukaryota</taxon>
        <taxon>Metazoa</taxon>
        <taxon>Chordata</taxon>
        <taxon>Craniata</taxon>
        <taxon>Vertebrata</taxon>
        <taxon>Euteleostomi</taxon>
        <taxon>Amphibia</taxon>
        <taxon>Batrachia</taxon>
        <taxon>Anura</taxon>
        <taxon>Pipoidea</taxon>
        <taxon>Pipidae</taxon>
        <taxon>Xenopodinae</taxon>
        <taxon>Xenopus</taxon>
        <taxon>Xenopus</taxon>
    </lineage>
</organism>